<feature type="compositionally biased region" description="Polar residues" evidence="1">
    <location>
        <begin position="232"/>
        <end position="250"/>
    </location>
</feature>
<feature type="region of interest" description="Disordered" evidence="1">
    <location>
        <begin position="209"/>
        <end position="250"/>
    </location>
</feature>
<reference evidence="2" key="2">
    <citation type="submission" date="2020-08" db="EMBL/GenBank/DDBJ databases">
        <title>Plant Genome Project.</title>
        <authorList>
            <person name="Zhang R.-G."/>
        </authorList>
    </citation>
    <scope>NUCLEOTIDE SEQUENCE</scope>
    <source>
        <strain evidence="2">Huo1</strain>
        <tissue evidence="2">Leaf</tissue>
    </source>
</reference>
<comment type="caution">
    <text evidence="2">The sequence shown here is derived from an EMBL/GenBank/DDBJ whole genome shotgun (WGS) entry which is preliminary data.</text>
</comment>
<sequence>MAKEDMLFKLYSSRSAQSMARIEELLGGPQSAASTYSNEKVQQLLAHIPGRMRSAFDAAANSPSPIVCRPVPPSSGSVYIFQAAASTYSNEKVQQLLAHIPGRMRSAFDAAANGPSPIVCRPDSKNAHIYHSELFTLTEKMAKGDAEKLYFTSASRLCPSMLPEGKFQVVQDELSRLGEQMVHSSEGKRPLARVLCHELHDKFLQHVESPSVAGPSSGRSGDAAFDAAASGPNPSYVDSRSNGPSRWNSDPFQNGDINPGCLRTSLRLPPAPPSCASVYTFKERGVDLDRLYEMEEKGIEAIIRCTPGRKLVNQFLGYFVMVQFVAIVSPITRTILKDSENAHIYHSKLFTLTEKMAKGEPQKLYFTVPIFEPHP</sequence>
<reference evidence="2" key="1">
    <citation type="submission" date="2018-01" db="EMBL/GenBank/DDBJ databases">
        <authorList>
            <person name="Mao J.F."/>
        </authorList>
    </citation>
    <scope>NUCLEOTIDE SEQUENCE</scope>
    <source>
        <strain evidence="2">Huo1</strain>
        <tissue evidence="2">Leaf</tissue>
    </source>
</reference>
<accession>A0A8X8W9C4</accession>
<dbReference type="Gene3D" id="2.60.40.150">
    <property type="entry name" value="C2 domain"/>
    <property type="match status" value="1"/>
</dbReference>
<evidence type="ECO:0008006" key="4">
    <source>
        <dbReference type="Google" id="ProtNLM"/>
    </source>
</evidence>
<proteinExistence type="predicted"/>
<dbReference type="Proteomes" id="UP000298416">
    <property type="component" value="Unassembled WGS sequence"/>
</dbReference>
<organism evidence="2">
    <name type="scientific">Salvia splendens</name>
    <name type="common">Scarlet sage</name>
    <dbReference type="NCBI Taxonomy" id="180675"/>
    <lineage>
        <taxon>Eukaryota</taxon>
        <taxon>Viridiplantae</taxon>
        <taxon>Streptophyta</taxon>
        <taxon>Embryophyta</taxon>
        <taxon>Tracheophyta</taxon>
        <taxon>Spermatophyta</taxon>
        <taxon>Magnoliopsida</taxon>
        <taxon>eudicotyledons</taxon>
        <taxon>Gunneridae</taxon>
        <taxon>Pentapetalae</taxon>
        <taxon>asterids</taxon>
        <taxon>lamiids</taxon>
        <taxon>Lamiales</taxon>
        <taxon>Lamiaceae</taxon>
        <taxon>Nepetoideae</taxon>
        <taxon>Mentheae</taxon>
        <taxon>Salviinae</taxon>
        <taxon>Salvia</taxon>
        <taxon>Salvia subgen. Calosphace</taxon>
        <taxon>core Calosphace</taxon>
    </lineage>
</organism>
<keyword evidence="3" id="KW-1185">Reference proteome</keyword>
<dbReference type="EMBL" id="PNBA02000019">
    <property type="protein sequence ID" value="KAG6390840.1"/>
    <property type="molecule type" value="Genomic_DNA"/>
</dbReference>
<dbReference type="AlphaFoldDB" id="A0A8X8W9C4"/>
<name>A0A8X8W9C4_SALSN</name>
<feature type="compositionally biased region" description="Low complexity" evidence="1">
    <location>
        <begin position="216"/>
        <end position="231"/>
    </location>
</feature>
<protein>
    <recommendedName>
        <fullName evidence="4">Dynamin GTPase</fullName>
    </recommendedName>
</protein>
<evidence type="ECO:0000313" key="2">
    <source>
        <dbReference type="EMBL" id="KAG6390840.1"/>
    </source>
</evidence>
<evidence type="ECO:0000256" key="1">
    <source>
        <dbReference type="SAM" id="MobiDB-lite"/>
    </source>
</evidence>
<gene>
    <name evidence="2" type="ORF">SASPL_148585</name>
</gene>
<dbReference type="InterPro" id="IPR035892">
    <property type="entry name" value="C2_domain_sf"/>
</dbReference>
<evidence type="ECO:0000313" key="3">
    <source>
        <dbReference type="Proteomes" id="UP000298416"/>
    </source>
</evidence>